<dbReference type="EMBL" id="JAAHFQ010000086">
    <property type="protein sequence ID" value="NER27265.1"/>
    <property type="molecule type" value="Genomic_DNA"/>
</dbReference>
<accession>A0A6B3N8S7</accession>
<evidence type="ECO:0008006" key="2">
    <source>
        <dbReference type="Google" id="ProtNLM"/>
    </source>
</evidence>
<dbReference type="SUPFAM" id="SSF102588">
    <property type="entry name" value="LmbE-like"/>
    <property type="match status" value="1"/>
</dbReference>
<protein>
    <recommendedName>
        <fullName evidence="2">PIG-L family deacetylase</fullName>
    </recommendedName>
</protein>
<organism evidence="1">
    <name type="scientific">Symploca sp. SIO1C4</name>
    <dbReference type="NCBI Taxonomy" id="2607765"/>
    <lineage>
        <taxon>Bacteria</taxon>
        <taxon>Bacillati</taxon>
        <taxon>Cyanobacteriota</taxon>
        <taxon>Cyanophyceae</taxon>
        <taxon>Coleofasciculales</taxon>
        <taxon>Coleofasciculaceae</taxon>
        <taxon>Symploca</taxon>
    </lineage>
</organism>
<reference evidence="1" key="1">
    <citation type="submission" date="2019-11" db="EMBL/GenBank/DDBJ databases">
        <title>Genomic insights into an expanded diversity of filamentous marine cyanobacteria reveals the extraordinary biosynthetic potential of Moorea and Okeania.</title>
        <authorList>
            <person name="Ferreira Leao T."/>
            <person name="Wang M."/>
            <person name="Moss N."/>
            <person name="Da Silva R."/>
            <person name="Sanders J."/>
            <person name="Nurk S."/>
            <person name="Gurevich A."/>
            <person name="Humphrey G."/>
            <person name="Reher R."/>
            <person name="Zhu Q."/>
            <person name="Belda-Ferre P."/>
            <person name="Glukhov E."/>
            <person name="Rex R."/>
            <person name="Dorrestein P.C."/>
            <person name="Knight R."/>
            <person name="Pevzner P."/>
            <person name="Gerwick W.H."/>
            <person name="Gerwick L."/>
        </authorList>
    </citation>
    <scope>NUCLEOTIDE SEQUENCE</scope>
    <source>
        <strain evidence="1">SIO1C4</strain>
    </source>
</reference>
<sequence>MNELVVISPHHDDLGFSVPLLLSTWSKLGLSLKFITCFTYSNYAPNKIGLSSQEVTKIRQQEDQEFLLKLGSKHPQINLGLLDAPLRLKCSSDLTCKRKFNEVDLQEAIHLSLQLKDKIGMGSILAPLGLGNHIDHLIVLHACMLLSPDRSIIFYEDLPYAAEISFQEILNNVESIARKIKRPLKSILYKNTDAVKQKKQFANIYRSQITEKDLYNLVQYTRNLGGERIWTDSKTQENLKIIEK</sequence>
<proteinExistence type="predicted"/>
<name>A0A6B3N8S7_9CYAN</name>
<gene>
    <name evidence="1" type="ORF">F6J89_06405</name>
</gene>
<dbReference type="InterPro" id="IPR024078">
    <property type="entry name" value="LmbE-like_dom_sf"/>
</dbReference>
<comment type="caution">
    <text evidence="1">The sequence shown here is derived from an EMBL/GenBank/DDBJ whole genome shotgun (WGS) entry which is preliminary data.</text>
</comment>
<evidence type="ECO:0000313" key="1">
    <source>
        <dbReference type="EMBL" id="NER27265.1"/>
    </source>
</evidence>
<dbReference type="AlphaFoldDB" id="A0A6B3N8S7"/>
<dbReference type="Gene3D" id="3.40.50.10320">
    <property type="entry name" value="LmbE-like"/>
    <property type="match status" value="1"/>
</dbReference>